<keyword evidence="3" id="KW-1185">Reference proteome</keyword>
<accession>A0ABV2N9C4</accession>
<comment type="caution">
    <text evidence="2">The sequence shown here is derived from an EMBL/GenBank/DDBJ whole genome shotgun (WGS) entry which is preliminary data.</text>
</comment>
<gene>
    <name evidence="2" type="ORF">ABIC20_000383</name>
</gene>
<proteinExistence type="predicted"/>
<organism evidence="2 3">
    <name type="scientific">Methylobacterium radiotolerans</name>
    <dbReference type="NCBI Taxonomy" id="31998"/>
    <lineage>
        <taxon>Bacteria</taxon>
        <taxon>Pseudomonadati</taxon>
        <taxon>Pseudomonadota</taxon>
        <taxon>Alphaproteobacteria</taxon>
        <taxon>Hyphomicrobiales</taxon>
        <taxon>Methylobacteriaceae</taxon>
        <taxon>Methylobacterium</taxon>
    </lineage>
</organism>
<protein>
    <submittedName>
        <fullName evidence="2">Uncharacterized protein</fullName>
    </submittedName>
</protein>
<evidence type="ECO:0000313" key="2">
    <source>
        <dbReference type="EMBL" id="MET3863074.1"/>
    </source>
</evidence>
<keyword evidence="1" id="KW-0732">Signal</keyword>
<sequence length="374" mass="37866">MRITGLVAASIVLSIASAEALDVDSVPRPSGPSILQGPFPTFGGIATRIVVGNNPDGQKGFNDRKTKNPISLLVDVGGYGAPSFSGLSVPEAITGAMNVPATANSQNHASGVAGYARSASSGVGAVGLYGQGDAIGAAGMNTPAWGVNTRTQDNGIKTNGLWGAEIDINVTAAGSFARGVDIVGGSTQQPDLASPGLIVQTPGIFHKGTARAVRWGRGVLVDDESAFAAIEVGSALANAKSGSMPITFMYRDAANARIEAFRLYSSNNNGTIEITAPNSLLKLRGDVDGRKLDTVTIYGGNTGIGAGAPTPPVYPLDVFGSARFTGNVGFGGARPVGKQQLAASLPIDGSASNAELAAAYNSLRKALINLGLAQ</sequence>
<evidence type="ECO:0000313" key="3">
    <source>
        <dbReference type="Proteomes" id="UP001549119"/>
    </source>
</evidence>
<reference evidence="2 3" key="1">
    <citation type="submission" date="2024-06" db="EMBL/GenBank/DDBJ databases">
        <title>Genomics of switchgrass bacterial isolates.</title>
        <authorList>
            <person name="Shade A."/>
        </authorList>
    </citation>
    <scope>NUCLEOTIDE SEQUENCE [LARGE SCALE GENOMIC DNA]</scope>
    <source>
        <strain evidence="2 3">PvP084</strain>
    </source>
</reference>
<feature type="signal peptide" evidence="1">
    <location>
        <begin position="1"/>
        <end position="20"/>
    </location>
</feature>
<evidence type="ECO:0000256" key="1">
    <source>
        <dbReference type="SAM" id="SignalP"/>
    </source>
</evidence>
<dbReference type="Proteomes" id="UP001549119">
    <property type="component" value="Unassembled WGS sequence"/>
</dbReference>
<feature type="chain" id="PRO_5045532352" evidence="1">
    <location>
        <begin position="21"/>
        <end position="374"/>
    </location>
</feature>
<name>A0ABV2N9C4_9HYPH</name>
<dbReference type="RefSeq" id="WP_209650115.1">
    <property type="nucleotide sequence ID" value="NZ_JBEPNV010000001.1"/>
</dbReference>
<dbReference type="EMBL" id="JBEPNW010000002">
    <property type="protein sequence ID" value="MET3863074.1"/>
    <property type="molecule type" value="Genomic_DNA"/>
</dbReference>